<evidence type="ECO:0000256" key="1">
    <source>
        <dbReference type="SAM" id="MobiDB-lite"/>
    </source>
</evidence>
<dbReference type="AlphaFoldDB" id="A0A8H4TS00"/>
<feature type="compositionally biased region" description="Polar residues" evidence="1">
    <location>
        <begin position="344"/>
        <end position="358"/>
    </location>
</feature>
<comment type="caution">
    <text evidence="3">The sequence shown here is derived from an EMBL/GenBank/DDBJ whole genome shotgun (WGS) entry which is preliminary data.</text>
</comment>
<protein>
    <recommendedName>
        <fullName evidence="5">Cell wall mannoprotein</fullName>
    </recommendedName>
</protein>
<dbReference type="PANTHER" id="PTHR34587">
    <property type="entry name" value="VWFA DOMAIN-CONTAINING PROTEIN"/>
    <property type="match status" value="1"/>
</dbReference>
<evidence type="ECO:0000313" key="4">
    <source>
        <dbReference type="Proteomes" id="UP000622797"/>
    </source>
</evidence>
<keyword evidence="2" id="KW-0732">Signal</keyword>
<evidence type="ECO:0000256" key="2">
    <source>
        <dbReference type="SAM" id="SignalP"/>
    </source>
</evidence>
<gene>
    <name evidence="3" type="ORF">FSARC_8889</name>
</gene>
<proteinExistence type="predicted"/>
<feature type="region of interest" description="Disordered" evidence="1">
    <location>
        <begin position="344"/>
        <end position="405"/>
    </location>
</feature>
<reference evidence="3" key="2">
    <citation type="submission" date="2020-05" db="EMBL/GenBank/DDBJ databases">
        <authorList>
            <person name="Kim H.-S."/>
            <person name="Proctor R.H."/>
            <person name="Brown D.W."/>
        </authorList>
    </citation>
    <scope>NUCLEOTIDE SEQUENCE</scope>
    <source>
        <strain evidence="3">NRRL 20472</strain>
    </source>
</reference>
<sequence length="463" mass="46023">MKLTSAFITLYLGFATASPVFRSPNHKHIARDETRSLRKRQVPQEHSHDFVLTITREFLNLNNPKKIQDPVFGLLGDAAAAGGAGSVTNLACLKQETADQAFTNAKAAGDLRGMAGSLLFQAIERNTAGVGVASKLCTDKAVNPEIAALTQHQDAASDNAGALNKAVTLELAKQLAGIGADPSLALLSGTFAPGSADDSTGKGNSCDDEEADLGCIYSQNLLVLDAGEEEISSAVADVAQTFTGTGGIFATDLVDLASFSVAAVTGAVDLATVINGASAGGAGGAATSAAAVASTAVANNNASAVGDMRNAGKGCAAQKKTAVASATGGLSASGSVITTTIVPNVTSGGDAQATETTDNGARAGNGQEAGEGQGTSDGEGINVQSFTGTLGGPAPPVVSSTGDRPFSVNGNTFTGAGAALGRSCDIQHNACANAANSGQLSGGIAQCETQNNECRDAANASQK</sequence>
<evidence type="ECO:0008006" key="5">
    <source>
        <dbReference type="Google" id="ProtNLM"/>
    </source>
</evidence>
<dbReference type="EMBL" id="JABEXW010000498">
    <property type="protein sequence ID" value="KAF4963058.1"/>
    <property type="molecule type" value="Genomic_DNA"/>
</dbReference>
<accession>A0A8H4TS00</accession>
<reference evidence="3" key="1">
    <citation type="journal article" date="2020" name="BMC Genomics">
        <title>Correction to: Identification and distribution of gene clusters required for synthesis of sphingolipid metabolism inhibitors in diverse species of the filamentous fungus Fusarium.</title>
        <authorList>
            <person name="Kim H.S."/>
            <person name="Lohmar J.M."/>
            <person name="Busman M."/>
            <person name="Brown D.W."/>
            <person name="Naumann T.A."/>
            <person name="Divon H.H."/>
            <person name="Lysoe E."/>
            <person name="Uhlig S."/>
            <person name="Proctor R.H."/>
        </authorList>
    </citation>
    <scope>NUCLEOTIDE SEQUENCE</scope>
    <source>
        <strain evidence="3">NRRL 20472</strain>
    </source>
</reference>
<dbReference type="InterPro" id="IPR053216">
    <property type="entry name" value="Appressorial_penetr-assoc"/>
</dbReference>
<organism evidence="3 4">
    <name type="scientific">Fusarium sarcochroum</name>
    <dbReference type="NCBI Taxonomy" id="1208366"/>
    <lineage>
        <taxon>Eukaryota</taxon>
        <taxon>Fungi</taxon>
        <taxon>Dikarya</taxon>
        <taxon>Ascomycota</taxon>
        <taxon>Pezizomycotina</taxon>
        <taxon>Sordariomycetes</taxon>
        <taxon>Hypocreomycetidae</taxon>
        <taxon>Hypocreales</taxon>
        <taxon>Nectriaceae</taxon>
        <taxon>Fusarium</taxon>
        <taxon>Fusarium lateritium species complex</taxon>
    </lineage>
</organism>
<keyword evidence="4" id="KW-1185">Reference proteome</keyword>
<dbReference type="OrthoDB" id="2153847at2759"/>
<name>A0A8H4TS00_9HYPO</name>
<feature type="signal peptide" evidence="2">
    <location>
        <begin position="1"/>
        <end position="17"/>
    </location>
</feature>
<dbReference type="PANTHER" id="PTHR34587:SF1">
    <property type="entry name" value="CIRCUMSPOROZOITE PROTEIN"/>
    <property type="match status" value="1"/>
</dbReference>
<dbReference type="Proteomes" id="UP000622797">
    <property type="component" value="Unassembled WGS sequence"/>
</dbReference>
<evidence type="ECO:0000313" key="3">
    <source>
        <dbReference type="EMBL" id="KAF4963058.1"/>
    </source>
</evidence>
<feature type="compositionally biased region" description="Gly residues" evidence="1">
    <location>
        <begin position="367"/>
        <end position="377"/>
    </location>
</feature>
<feature type="chain" id="PRO_5034979448" description="Cell wall mannoprotein" evidence="2">
    <location>
        <begin position="18"/>
        <end position="463"/>
    </location>
</feature>